<evidence type="ECO:0000313" key="4">
    <source>
        <dbReference type="Proteomes" id="UP001620397"/>
    </source>
</evidence>
<evidence type="ECO:0000313" key="3">
    <source>
        <dbReference type="EMBL" id="MFK2929242.1"/>
    </source>
</evidence>
<name>A0ABW8KAT4_9GAMM</name>
<dbReference type="EMBL" id="JADIKL010000001">
    <property type="protein sequence ID" value="MFK2929242.1"/>
    <property type="molecule type" value="Genomic_DNA"/>
</dbReference>
<reference evidence="3 4" key="1">
    <citation type="submission" date="2020-10" db="EMBL/GenBank/DDBJ databases">
        <title>Phylogeny of dyella-like bacteria.</title>
        <authorList>
            <person name="Fu J."/>
        </authorList>
    </citation>
    <scope>NUCLEOTIDE SEQUENCE [LARGE SCALE GENOMIC DNA]</scope>
    <source>
        <strain evidence="3 4">DKC-1</strain>
    </source>
</reference>
<feature type="domain" description="EF-hand" evidence="2">
    <location>
        <begin position="38"/>
        <end position="56"/>
    </location>
</feature>
<dbReference type="RefSeq" id="WP_404535024.1">
    <property type="nucleotide sequence ID" value="NZ_JADIKL010000001.1"/>
</dbReference>
<dbReference type="SUPFAM" id="SSF47473">
    <property type="entry name" value="EF-hand"/>
    <property type="match status" value="1"/>
</dbReference>
<proteinExistence type="predicted"/>
<keyword evidence="1" id="KW-0732">Signal</keyword>
<comment type="caution">
    <text evidence="3">The sequence shown here is derived from an EMBL/GenBank/DDBJ whole genome shotgun (WGS) entry which is preliminary data.</text>
</comment>
<accession>A0ABW8KAT4</accession>
<dbReference type="Gene3D" id="1.10.238.10">
    <property type="entry name" value="EF-hand"/>
    <property type="match status" value="1"/>
</dbReference>
<evidence type="ECO:0000256" key="1">
    <source>
        <dbReference type="SAM" id="SignalP"/>
    </source>
</evidence>
<evidence type="ECO:0000259" key="2">
    <source>
        <dbReference type="Pfam" id="PF13202"/>
    </source>
</evidence>
<dbReference type="InterPro" id="IPR002048">
    <property type="entry name" value="EF_hand_dom"/>
</dbReference>
<protein>
    <submittedName>
        <fullName evidence="3">EF-hand domain-containing protein</fullName>
    </submittedName>
</protein>
<organism evidence="3 4">
    <name type="scientific">Dyella agri</name>
    <dbReference type="NCBI Taxonomy" id="1926869"/>
    <lineage>
        <taxon>Bacteria</taxon>
        <taxon>Pseudomonadati</taxon>
        <taxon>Pseudomonadota</taxon>
        <taxon>Gammaproteobacteria</taxon>
        <taxon>Lysobacterales</taxon>
        <taxon>Rhodanobacteraceae</taxon>
        <taxon>Dyella</taxon>
    </lineage>
</organism>
<dbReference type="InterPro" id="IPR011992">
    <property type="entry name" value="EF-hand-dom_pair"/>
</dbReference>
<dbReference type="Proteomes" id="UP001620397">
    <property type="component" value="Unassembled WGS sequence"/>
</dbReference>
<feature type="chain" id="PRO_5045223690" evidence="1">
    <location>
        <begin position="24"/>
        <end position="108"/>
    </location>
</feature>
<dbReference type="PROSITE" id="PS51257">
    <property type="entry name" value="PROKAR_LIPOPROTEIN"/>
    <property type="match status" value="1"/>
</dbReference>
<dbReference type="Pfam" id="PF13202">
    <property type="entry name" value="EF-hand_5"/>
    <property type="match status" value="1"/>
</dbReference>
<feature type="signal peptide" evidence="1">
    <location>
        <begin position="1"/>
        <end position="23"/>
    </location>
</feature>
<gene>
    <name evidence="3" type="ORF">ISP14_00420</name>
</gene>
<keyword evidence="4" id="KW-1185">Reference proteome</keyword>
<sequence>MSRYAIVFGLVSLAACLPASLHAQSGMNSIVAGVTALDKSFDAADRNHDGKLSKAEAQAGSVAFIATHFDAIDAHHTGFVTKAEVHAYIAHMLMHSQPAPAASAGESH</sequence>